<gene>
    <name evidence="1" type="ORF">RCOM_1874740</name>
</gene>
<dbReference type="Proteomes" id="UP000008311">
    <property type="component" value="Unassembled WGS sequence"/>
</dbReference>
<organism evidence="1 2">
    <name type="scientific">Ricinus communis</name>
    <name type="common">Castor bean</name>
    <dbReference type="NCBI Taxonomy" id="3988"/>
    <lineage>
        <taxon>Eukaryota</taxon>
        <taxon>Viridiplantae</taxon>
        <taxon>Streptophyta</taxon>
        <taxon>Embryophyta</taxon>
        <taxon>Tracheophyta</taxon>
        <taxon>Spermatophyta</taxon>
        <taxon>Magnoliopsida</taxon>
        <taxon>eudicotyledons</taxon>
        <taxon>Gunneridae</taxon>
        <taxon>Pentapetalae</taxon>
        <taxon>rosids</taxon>
        <taxon>fabids</taxon>
        <taxon>Malpighiales</taxon>
        <taxon>Euphorbiaceae</taxon>
        <taxon>Acalyphoideae</taxon>
        <taxon>Acalypheae</taxon>
        <taxon>Ricinus</taxon>
    </lineage>
</organism>
<name>B9TEE4_RICCO</name>
<keyword evidence="2" id="KW-1185">Reference proteome</keyword>
<dbReference type="InParanoid" id="B9TEE4"/>
<reference evidence="2" key="1">
    <citation type="journal article" date="2010" name="Nat. Biotechnol.">
        <title>Draft genome sequence of the oilseed species Ricinus communis.</title>
        <authorList>
            <person name="Chan A.P."/>
            <person name="Crabtree J."/>
            <person name="Zhao Q."/>
            <person name="Lorenzi H."/>
            <person name="Orvis J."/>
            <person name="Puiu D."/>
            <person name="Melake-Berhan A."/>
            <person name="Jones K.M."/>
            <person name="Redman J."/>
            <person name="Chen G."/>
            <person name="Cahoon E.B."/>
            <person name="Gedil M."/>
            <person name="Stanke M."/>
            <person name="Haas B.J."/>
            <person name="Wortman J.R."/>
            <person name="Fraser-Liggett C.M."/>
            <person name="Ravel J."/>
            <person name="Rabinowicz P.D."/>
        </authorList>
    </citation>
    <scope>NUCLEOTIDE SEQUENCE [LARGE SCALE GENOMIC DNA]</scope>
    <source>
        <strain evidence="2">cv. Hale</strain>
    </source>
</reference>
<proteinExistence type="predicted"/>
<dbReference type="EMBL" id="EQ978963">
    <property type="protein sequence ID" value="EEF25770.1"/>
    <property type="molecule type" value="Genomic_DNA"/>
</dbReference>
<dbReference type="AlphaFoldDB" id="B9TEE4"/>
<sequence>MAAFVSHSDATGGEHAAPVIAAILATLASQNGFYALARNPVPGARLGTSAQAAGVLLVAGLPAD</sequence>
<protein>
    <submittedName>
        <fullName evidence="1">Uncharacterized protein</fullName>
    </submittedName>
</protein>
<evidence type="ECO:0000313" key="1">
    <source>
        <dbReference type="EMBL" id="EEF25770.1"/>
    </source>
</evidence>
<evidence type="ECO:0000313" key="2">
    <source>
        <dbReference type="Proteomes" id="UP000008311"/>
    </source>
</evidence>
<accession>B9TEE4</accession>